<evidence type="ECO:0000259" key="4">
    <source>
        <dbReference type="Pfam" id="PF00073"/>
    </source>
</evidence>
<evidence type="ECO:0000259" key="5">
    <source>
        <dbReference type="Pfam" id="PF08762"/>
    </source>
</evidence>
<dbReference type="SUPFAM" id="SSF88633">
    <property type="entry name" value="Positive stranded ssRNA viruses"/>
    <property type="match status" value="3"/>
</dbReference>
<feature type="domain" description="Picornavirus capsid" evidence="4">
    <location>
        <begin position="125"/>
        <end position="242"/>
    </location>
</feature>
<comment type="subcellular location">
    <subcellularLocation>
        <location evidence="1">Virion</location>
    </subcellularLocation>
</comment>
<dbReference type="Gene3D" id="2.60.120.20">
    <property type="match status" value="3"/>
</dbReference>
<accession>A0AB39JB91</accession>
<protein>
    <submittedName>
        <fullName evidence="6">Viral coat protein</fullName>
    </submittedName>
</protein>
<dbReference type="Pfam" id="PF08762">
    <property type="entry name" value="CRPV_capsid"/>
    <property type="match status" value="1"/>
</dbReference>
<dbReference type="EMBL" id="PQ110657">
    <property type="protein sequence ID" value="XDO02799.1"/>
    <property type="molecule type" value="Genomic_RNA"/>
</dbReference>
<evidence type="ECO:0000256" key="3">
    <source>
        <dbReference type="ARBA" id="ARBA00022844"/>
    </source>
</evidence>
<dbReference type="GO" id="GO:0019028">
    <property type="term" value="C:viral capsid"/>
    <property type="evidence" value="ECO:0007669"/>
    <property type="project" value="UniProtKB-KW"/>
</dbReference>
<dbReference type="InterPro" id="IPR029053">
    <property type="entry name" value="Viral_coat"/>
</dbReference>
<feature type="domain" description="Dicistrovirus capsid-polyprotein C-terminal" evidence="5">
    <location>
        <begin position="695"/>
        <end position="904"/>
    </location>
</feature>
<evidence type="ECO:0000313" key="6">
    <source>
        <dbReference type="EMBL" id="XDO02799.1"/>
    </source>
</evidence>
<reference evidence="6" key="1">
    <citation type="submission" date="2024-07" db="EMBL/GenBank/DDBJ databases">
        <authorList>
            <person name="Guo G."/>
            <person name="Liu Z."/>
            <person name="Weng S."/>
            <person name="He J."/>
        </authorList>
    </citation>
    <scope>NUCLEOTIDE SEQUENCE</scope>
    <source>
        <strain evidence="6">QJ3TS162</strain>
    </source>
</reference>
<dbReference type="InterPro" id="IPR001676">
    <property type="entry name" value="Picornavirus_capsid"/>
</dbReference>
<sequence length="918" mass="101851">MSLNKNVYIFMFTYQDHIQNISRHLRVCVMVWWPSYKINPPATTIDTQTNPAHGSNLVQNSDGDSMVLNPQQTQNFMETTTPAVPEIDFSQMNITNDLVDKSLTVTSTDIKDFLARPILCPAAQTTWTTALTRGTVLMRMSVPDTLLADTMFSAKLSGYYGFKANLVLKFQTNAQKFQQGMALIAFIPLGSTLGGYRESAINTIYQYSQLPSVRHDISTTNETIIRVPFISPFNAYSVTSFNQAATGTVLFVVYSPVTMNTINYRCWCHFEDVELFYPSAQSGNSSGKKVRSIIQSDKEDSGGILSQPIRAISSGISMLGHNIPLLSSYTGPTSWFLDVAARGLAAFGFSGGVDTSTRHSVVPRITSHMNNIDVDDTVESVGYMAGNKVALLNGFAGSSVDEMSFAYLFSIPSFKQAFTVTTSTAVGTLLANIPQRPKSETTIFTSSSGPFTMHWTAPYAYVANAFNQWRGSIVLKIYCVKTNFHNARLELVFSPNGDPAKNTFNLAKYHTRYIWDISQTPYYEVTMPFINTAPWVRTAVTQADNVRWNAGTLSIFLLTELEVVDNASTSIEFIIEEYAGPDFEVAVPRAANWEDTPVFAFAPIESANTNYKKYKNLYISGKLDPETKELNKIKSKAKRFDSKKKNKQKQITNSRTIKYDVFAQAPNEPMLGGRVSDGTGFVIYDNKKDLSGLTSMYTTGECLRSVKQIIMRSNILKVDNNVTAQPSTYVTLTGESFFYDWYNLAANVLRPNEFIMDGLSYFGALYGLYRGSTVLRAIPDSIHPVRMKCVVVQIAPTTQDPTNSPPWPGYADMPSNNIVSRTDVQGALDVHIPFFSLTHSKVVDHHPYSLTAVNNISAPSANQRTTVLLTAYSQTSPEMPQKVTMDIYRQAGDDFHFGCFLGVLPLRTNGLGSSPIIN</sequence>
<proteinExistence type="predicted"/>
<evidence type="ECO:0000256" key="1">
    <source>
        <dbReference type="ARBA" id="ARBA00004328"/>
    </source>
</evidence>
<feature type="domain" description="Picornavirus capsid" evidence="4">
    <location>
        <begin position="462"/>
        <end position="540"/>
    </location>
</feature>
<evidence type="ECO:0000256" key="2">
    <source>
        <dbReference type="ARBA" id="ARBA00022561"/>
    </source>
</evidence>
<keyword evidence="3" id="KW-0946">Virion</keyword>
<dbReference type="InterPro" id="IPR033703">
    <property type="entry name" value="Rhv-like"/>
</dbReference>
<dbReference type="InterPro" id="IPR014872">
    <property type="entry name" value="Dicistrovirus_capsid-polyPr_C"/>
</dbReference>
<dbReference type="GO" id="GO:0005198">
    <property type="term" value="F:structural molecule activity"/>
    <property type="evidence" value="ECO:0007669"/>
    <property type="project" value="InterPro"/>
</dbReference>
<dbReference type="CDD" id="cd00205">
    <property type="entry name" value="rhv_like"/>
    <property type="match status" value="2"/>
</dbReference>
<organism evidence="6">
    <name type="scientific">Qianjiang dicistro-like virus 54</name>
    <dbReference type="NCBI Taxonomy" id="3239334"/>
    <lineage>
        <taxon>Viruses</taxon>
        <taxon>Riboviria</taxon>
        <taxon>Orthornavirae</taxon>
        <taxon>Pisuviricota</taxon>
        <taxon>Pisoniviricetes</taxon>
        <taxon>Picornavirales</taxon>
        <taxon>Dicistroviridae</taxon>
    </lineage>
</organism>
<name>A0AB39JB91_9VIRU</name>
<dbReference type="Pfam" id="PF00073">
    <property type="entry name" value="Rhv"/>
    <property type="match status" value="2"/>
</dbReference>
<keyword evidence="2 6" id="KW-0167">Capsid protein</keyword>